<feature type="binding site" evidence="9">
    <location>
        <position position="429"/>
    </location>
    <ligand>
        <name>Zn(2+)</name>
        <dbReference type="ChEBI" id="CHEBI:29105"/>
        <label>1</label>
    </ligand>
</feature>
<sequence>RESFLYRSDSDYDLSPKTMSRNSSLPSEQHGDDLIVTPFAQVLASLRSVRNNFTLLTNLHGTANKRSPATSQPPVSRVSLQGSVWINRVLLTLFQDPPGCCSPRQPALSLLPPQFKRMLTRELTHLSEMSRSGNQVSEYISNTFLDKQNDVEIPSPTQKDREKKKKQQLMTQISGVKKLMHSSSLNNTSISRFGVKTEKEDHLAKELEDLNKWGLNIFNVARYSHNRPLTCIMYAIFQERDLLKTFKISSDTFVTYMMTLEDHYHSDVAYHNSLHAADVAQSTHVLLSTPALDAVFTDLEILAAIFAAAIHDVDHPGVSNQFLINTNSELALMYNDESVLENHHLAVGFKLLQEEHCDIFQNLTKKQRQTLRKMVIDMVLATDMSKHMSLLADLKTMVETKKVTSSGVLLLDNYTDRIQVLRNMVHCADLSNPTKSLELYRQWTDRIMEEFFQQGDKERERGMEISPMCDKHTASVEKSQV</sequence>
<feature type="binding site" evidence="8">
    <location>
        <begin position="271"/>
        <end position="275"/>
    </location>
    <ligand>
        <name>AMP</name>
        <dbReference type="ChEBI" id="CHEBI:456215"/>
    </ligand>
</feature>
<evidence type="ECO:0000256" key="4">
    <source>
        <dbReference type="ARBA" id="ARBA00022801"/>
    </source>
</evidence>
<dbReference type="PROSITE" id="PS00126">
    <property type="entry name" value="PDEASE_I_1"/>
    <property type="match status" value="1"/>
</dbReference>
<evidence type="ECO:0000313" key="13">
    <source>
        <dbReference type="Proteomes" id="UP000053641"/>
    </source>
</evidence>
<dbReference type="GO" id="GO:0006198">
    <property type="term" value="P:cAMP catabolic process"/>
    <property type="evidence" value="ECO:0007669"/>
    <property type="project" value="UniProtKB-UniPathway"/>
</dbReference>
<protein>
    <recommendedName>
        <fullName evidence="10">Phosphodiesterase</fullName>
        <ecNumber evidence="10">3.1.4.-</ecNumber>
    </recommendedName>
</protein>
<comment type="cofactor">
    <cofactor evidence="10">
        <name>a divalent metal cation</name>
        <dbReference type="ChEBI" id="CHEBI:60240"/>
    </cofactor>
    <text evidence="10">Binds 2 divalent metal cations per subunit. Site 1 may preferentially bind zinc ions, while site 2 has a preference for magnesium and/or manganese ions.</text>
</comment>
<feature type="binding site" evidence="9">
    <location>
        <position position="275"/>
    </location>
    <ligand>
        <name>Zn(2+)</name>
        <dbReference type="ChEBI" id="CHEBI:29105"/>
        <label>1</label>
    </ligand>
</feature>
<dbReference type="STRING" id="94827.A0A099ZIP9"/>
<feature type="binding site" evidence="9">
    <location>
        <position position="312"/>
    </location>
    <ligand>
        <name>Zn(2+)</name>
        <dbReference type="ChEBI" id="CHEBI:29105"/>
        <label>1</label>
    </ligand>
</feature>
<dbReference type="Proteomes" id="UP000053641">
    <property type="component" value="Unassembled WGS sequence"/>
</dbReference>
<gene>
    <name evidence="12" type="ORF">N309_08013</name>
</gene>
<proteinExistence type="inferred from homology"/>
<evidence type="ECO:0000256" key="9">
    <source>
        <dbReference type="PIRSR" id="PIRSR623088-3"/>
    </source>
</evidence>
<dbReference type="EMBL" id="KL893459">
    <property type="protein sequence ID" value="KGL80848.1"/>
    <property type="molecule type" value="Genomic_DNA"/>
</dbReference>
<feature type="binding site" evidence="9">
    <location>
        <position position="312"/>
    </location>
    <ligand>
        <name>Zn(2+)</name>
        <dbReference type="ChEBI" id="CHEBI:29105"/>
        <label>2</label>
    </ligand>
</feature>
<dbReference type="PROSITE" id="PS51845">
    <property type="entry name" value="PDEASE_I_2"/>
    <property type="match status" value="1"/>
</dbReference>
<evidence type="ECO:0000256" key="1">
    <source>
        <dbReference type="ARBA" id="ARBA00004703"/>
    </source>
</evidence>
<evidence type="ECO:0000256" key="2">
    <source>
        <dbReference type="ARBA" id="ARBA00009517"/>
    </source>
</evidence>
<dbReference type="SMART" id="SM00471">
    <property type="entry name" value="HDc"/>
    <property type="match status" value="1"/>
</dbReference>
<feature type="binding site" evidence="8">
    <location>
        <position position="429"/>
    </location>
    <ligand>
        <name>AMP</name>
        <dbReference type="ChEBI" id="CHEBI:456215"/>
    </ligand>
</feature>
<evidence type="ECO:0000313" key="12">
    <source>
        <dbReference type="EMBL" id="KGL80848.1"/>
    </source>
</evidence>
<dbReference type="AlphaFoldDB" id="A0A099ZIP9"/>
<keyword evidence="13" id="KW-1185">Reference proteome</keyword>
<dbReference type="InterPro" id="IPR023174">
    <property type="entry name" value="PDEase_CS"/>
</dbReference>
<dbReference type="InterPro" id="IPR040844">
    <property type="entry name" value="PDE4_UCR"/>
</dbReference>
<dbReference type="PRINTS" id="PR00387">
    <property type="entry name" value="PDIESTERASE1"/>
</dbReference>
<reference evidence="12 13" key="1">
    <citation type="submission" date="2014-06" db="EMBL/GenBank/DDBJ databases">
        <title>Genome evolution of avian class.</title>
        <authorList>
            <person name="Zhang G."/>
            <person name="Li C."/>
        </authorList>
    </citation>
    <scope>NUCLEOTIDE SEQUENCE [LARGE SCALE GENOMIC DNA]</scope>
    <source>
        <strain evidence="12">BGI_N309</strain>
    </source>
</reference>
<evidence type="ECO:0000256" key="3">
    <source>
        <dbReference type="ARBA" id="ARBA00022723"/>
    </source>
</evidence>
<organism evidence="12 13">
    <name type="scientific">Tinamus guttatus</name>
    <name type="common">White-throated tinamou</name>
    <dbReference type="NCBI Taxonomy" id="94827"/>
    <lineage>
        <taxon>Eukaryota</taxon>
        <taxon>Metazoa</taxon>
        <taxon>Chordata</taxon>
        <taxon>Craniata</taxon>
        <taxon>Vertebrata</taxon>
        <taxon>Euteleostomi</taxon>
        <taxon>Archelosauria</taxon>
        <taxon>Archosauria</taxon>
        <taxon>Dinosauria</taxon>
        <taxon>Saurischia</taxon>
        <taxon>Theropoda</taxon>
        <taxon>Coelurosauria</taxon>
        <taxon>Aves</taxon>
        <taxon>Palaeognathae</taxon>
        <taxon>Tinamiformes</taxon>
        <taxon>Tinamidae</taxon>
        <taxon>Tinamus</taxon>
    </lineage>
</organism>
<keyword evidence="5" id="KW-0114">cAMP</keyword>
<comment type="catalytic activity">
    <reaction evidence="6">
        <text>3',5'-cyclic AMP + H2O = AMP + H(+)</text>
        <dbReference type="Rhea" id="RHEA:25277"/>
        <dbReference type="ChEBI" id="CHEBI:15377"/>
        <dbReference type="ChEBI" id="CHEBI:15378"/>
        <dbReference type="ChEBI" id="CHEBI:58165"/>
        <dbReference type="ChEBI" id="CHEBI:456215"/>
        <dbReference type="EC" id="3.1.4.53"/>
    </reaction>
    <physiologicalReaction direction="left-to-right" evidence="6">
        <dbReference type="Rhea" id="RHEA:25278"/>
    </physiologicalReaction>
</comment>
<feature type="active site" description="Proton donor" evidence="7">
    <location>
        <position position="271"/>
    </location>
</feature>
<dbReference type="CDD" id="cd00077">
    <property type="entry name" value="HDc"/>
    <property type="match status" value="1"/>
</dbReference>
<evidence type="ECO:0000256" key="6">
    <source>
        <dbReference type="ARBA" id="ARBA00033681"/>
    </source>
</evidence>
<evidence type="ECO:0000256" key="10">
    <source>
        <dbReference type="RuleBase" id="RU363067"/>
    </source>
</evidence>
<dbReference type="InterPro" id="IPR002073">
    <property type="entry name" value="PDEase_catalytic_dom"/>
</dbReference>
<evidence type="ECO:0000259" key="11">
    <source>
        <dbReference type="PROSITE" id="PS51845"/>
    </source>
</evidence>
<accession>A0A099ZIP9</accession>
<feature type="binding site" evidence="8">
    <location>
        <position position="312"/>
    </location>
    <ligand>
        <name>AMP</name>
        <dbReference type="ChEBI" id="CHEBI:456215"/>
    </ligand>
</feature>
<feature type="binding site" evidence="9">
    <location>
        <position position="311"/>
    </location>
    <ligand>
        <name>Zn(2+)</name>
        <dbReference type="ChEBI" id="CHEBI:29105"/>
        <label>1</label>
    </ligand>
</feature>
<dbReference type="InterPro" id="IPR023088">
    <property type="entry name" value="PDEase"/>
</dbReference>
<dbReference type="Pfam" id="PF00233">
    <property type="entry name" value="PDEase_I"/>
    <property type="match status" value="1"/>
</dbReference>
<comment type="similarity">
    <text evidence="2">Belongs to the cyclic nucleotide phosphodiesterase family. PDE4 subfamily.</text>
</comment>
<keyword evidence="4 10" id="KW-0378">Hydrolase</keyword>
<feature type="non-terminal residue" evidence="12">
    <location>
        <position position="1"/>
    </location>
</feature>
<comment type="pathway">
    <text evidence="1">Purine metabolism; 3',5'-cyclic AMP degradation; AMP from 3',5'-cyclic AMP: step 1/1.</text>
</comment>
<evidence type="ECO:0000256" key="5">
    <source>
        <dbReference type="ARBA" id="ARBA00023149"/>
    </source>
</evidence>
<dbReference type="FunFam" id="1.10.1300.10:FF:000001">
    <property type="entry name" value="Phosphodiesterase"/>
    <property type="match status" value="1"/>
</dbReference>
<dbReference type="InterPro" id="IPR036971">
    <property type="entry name" value="PDEase_catalytic_dom_sf"/>
</dbReference>
<evidence type="ECO:0000256" key="8">
    <source>
        <dbReference type="PIRSR" id="PIRSR623088-2"/>
    </source>
</evidence>
<dbReference type="SUPFAM" id="SSF109604">
    <property type="entry name" value="HD-domain/PDEase-like"/>
    <property type="match status" value="1"/>
</dbReference>
<evidence type="ECO:0000256" key="7">
    <source>
        <dbReference type="PIRSR" id="PIRSR623088-1"/>
    </source>
</evidence>
<feature type="non-terminal residue" evidence="12">
    <location>
        <position position="481"/>
    </location>
</feature>
<dbReference type="PANTHER" id="PTHR11347">
    <property type="entry name" value="CYCLIC NUCLEOTIDE PHOSPHODIESTERASE"/>
    <property type="match status" value="1"/>
</dbReference>
<dbReference type="InterPro" id="IPR003607">
    <property type="entry name" value="HD/PDEase_dom"/>
</dbReference>
<feature type="binding site" evidence="8">
    <location>
        <position position="480"/>
    </location>
    <ligand>
        <name>AMP</name>
        <dbReference type="ChEBI" id="CHEBI:456215"/>
    </ligand>
</feature>
<dbReference type="Pfam" id="PF18100">
    <property type="entry name" value="PDE4_UCR"/>
    <property type="match status" value="1"/>
</dbReference>
<keyword evidence="3 9" id="KW-0479">Metal-binding</keyword>
<dbReference type="GO" id="GO:0004115">
    <property type="term" value="F:3',5'-cyclic-AMP phosphodiesterase activity"/>
    <property type="evidence" value="ECO:0007669"/>
    <property type="project" value="UniProtKB-EC"/>
</dbReference>
<dbReference type="GO" id="GO:0007165">
    <property type="term" value="P:signal transduction"/>
    <property type="evidence" value="ECO:0007669"/>
    <property type="project" value="InterPro"/>
</dbReference>
<dbReference type="GO" id="GO:0046872">
    <property type="term" value="F:metal ion binding"/>
    <property type="evidence" value="ECO:0007669"/>
    <property type="project" value="UniProtKB-KW"/>
</dbReference>
<feature type="domain" description="PDEase" evidence="11">
    <location>
        <begin position="195"/>
        <end position="481"/>
    </location>
</feature>
<name>A0A099ZIP9_TINGU</name>
<dbReference type="Gene3D" id="1.10.1300.10">
    <property type="entry name" value="3'5'-cyclic nucleotide phosphodiesterase, catalytic domain"/>
    <property type="match status" value="1"/>
</dbReference>
<dbReference type="EC" id="3.1.4.-" evidence="10"/>
<dbReference type="UniPathway" id="UPA00762">
    <property type="reaction ID" value="UER00747"/>
</dbReference>